<feature type="compositionally biased region" description="Polar residues" evidence="1">
    <location>
        <begin position="145"/>
        <end position="154"/>
    </location>
</feature>
<sequence>MTSIMSPIRFESSSSRAICSFTRFMPSIEEWTALPPSCATPVVDAASSAACSAAARHRLDRGRQLAEHLGHCLCGVRLAVLPLAISSVLAEICWAAAATPSADWRMPQTVPRKLPIMPFTAAARRPTSSLASISEVSRRSAPNGCRSSNQARSS</sequence>
<protein>
    <submittedName>
        <fullName evidence="2">Uncharacterized protein</fullName>
    </submittedName>
</protein>
<evidence type="ECO:0000313" key="2">
    <source>
        <dbReference type="EMBL" id="TJY41483.1"/>
    </source>
</evidence>
<feature type="region of interest" description="Disordered" evidence="1">
    <location>
        <begin position="126"/>
        <end position="154"/>
    </location>
</feature>
<reference evidence="2 3" key="1">
    <citation type="submission" date="2019-04" db="EMBL/GenBank/DDBJ databases">
        <title>Cohnella sp. nov., isolated from soil.</title>
        <authorList>
            <person name="Kim W."/>
        </authorList>
    </citation>
    <scope>NUCLEOTIDE SEQUENCE [LARGE SCALE GENOMIC DNA]</scope>
    <source>
        <strain evidence="2 3">CAU 1483</strain>
    </source>
</reference>
<proteinExistence type="predicted"/>
<comment type="caution">
    <text evidence="2">The sequence shown here is derived from an EMBL/GenBank/DDBJ whole genome shotgun (WGS) entry which is preliminary data.</text>
</comment>
<dbReference type="AlphaFoldDB" id="A0A4U0F9N8"/>
<feature type="compositionally biased region" description="Polar residues" evidence="1">
    <location>
        <begin position="126"/>
        <end position="135"/>
    </location>
</feature>
<dbReference type="Proteomes" id="UP000309673">
    <property type="component" value="Unassembled WGS sequence"/>
</dbReference>
<name>A0A4U0F9N8_9BACL</name>
<organism evidence="2 3">
    <name type="scientific">Cohnella pontilimi</name>
    <dbReference type="NCBI Taxonomy" id="2564100"/>
    <lineage>
        <taxon>Bacteria</taxon>
        <taxon>Bacillati</taxon>
        <taxon>Bacillota</taxon>
        <taxon>Bacilli</taxon>
        <taxon>Bacillales</taxon>
        <taxon>Paenibacillaceae</taxon>
        <taxon>Cohnella</taxon>
    </lineage>
</organism>
<evidence type="ECO:0000313" key="3">
    <source>
        <dbReference type="Proteomes" id="UP000309673"/>
    </source>
</evidence>
<gene>
    <name evidence="2" type="ORF">E5161_13860</name>
</gene>
<keyword evidence="3" id="KW-1185">Reference proteome</keyword>
<dbReference type="EMBL" id="SUPK01000006">
    <property type="protein sequence ID" value="TJY41483.1"/>
    <property type="molecule type" value="Genomic_DNA"/>
</dbReference>
<accession>A0A4U0F9N8</accession>
<evidence type="ECO:0000256" key="1">
    <source>
        <dbReference type="SAM" id="MobiDB-lite"/>
    </source>
</evidence>